<name>A0A1N7F4R1_9ACTN</name>
<accession>A0A1N7F4R1</accession>
<keyword evidence="2" id="KW-1185">Reference proteome</keyword>
<proteinExistence type="predicted"/>
<dbReference type="Proteomes" id="UP000186004">
    <property type="component" value="Unassembled WGS sequence"/>
</dbReference>
<dbReference type="AlphaFoldDB" id="A0A1N7F4R1"/>
<dbReference type="EMBL" id="FTNF01000030">
    <property type="protein sequence ID" value="SIR95215.1"/>
    <property type="molecule type" value="Genomic_DNA"/>
</dbReference>
<dbReference type="RefSeq" id="WP_139338186.1">
    <property type="nucleotide sequence ID" value="NZ_FTNF01000030.1"/>
</dbReference>
<evidence type="ECO:0000313" key="1">
    <source>
        <dbReference type="EMBL" id="SIR95215.1"/>
    </source>
</evidence>
<gene>
    <name evidence="1" type="ORF">SAMN05444858_13033</name>
</gene>
<evidence type="ECO:0000313" key="2">
    <source>
        <dbReference type="Proteomes" id="UP000186004"/>
    </source>
</evidence>
<sequence>MFGLDGSYVMYVAFFYGYREGVGDDLLAKLKEKLVGDLGTGQNLGWESLLLRKVAPNDPELWRPLAPREESFDRRLCEALFDQLEDLLGDA</sequence>
<protein>
    <submittedName>
        <fullName evidence="1">Uncharacterized protein</fullName>
    </submittedName>
</protein>
<dbReference type="OrthoDB" id="3388630at2"/>
<organism evidence="1 2">
    <name type="scientific">Micromonospora avicenniae</name>
    <dbReference type="NCBI Taxonomy" id="1198245"/>
    <lineage>
        <taxon>Bacteria</taxon>
        <taxon>Bacillati</taxon>
        <taxon>Actinomycetota</taxon>
        <taxon>Actinomycetes</taxon>
        <taxon>Micromonosporales</taxon>
        <taxon>Micromonosporaceae</taxon>
        <taxon>Micromonospora</taxon>
    </lineage>
</organism>
<reference evidence="1 2" key="1">
    <citation type="submission" date="2017-01" db="EMBL/GenBank/DDBJ databases">
        <authorList>
            <person name="Mah S.A."/>
            <person name="Swanson W.J."/>
            <person name="Moy G.W."/>
            <person name="Vacquier V.D."/>
        </authorList>
    </citation>
    <scope>NUCLEOTIDE SEQUENCE [LARGE SCALE GENOMIC DNA]</scope>
    <source>
        <strain evidence="1 2">DSM 45758</strain>
    </source>
</reference>